<dbReference type="EMBL" id="JAPNKA010000001">
    <property type="protein sequence ID" value="MCY1080159.1"/>
    <property type="molecule type" value="Genomic_DNA"/>
</dbReference>
<reference evidence="1 2" key="1">
    <citation type="submission" date="2022-11" db="EMBL/GenBank/DDBJ databases">
        <title>Minimal conservation of predation-associated metabolite biosynthetic gene clusters underscores biosynthetic potential of Myxococcota including descriptions for ten novel species: Archangium lansinium sp. nov., Myxococcus landrumus sp. nov., Nannocystis bai.</title>
        <authorList>
            <person name="Ahearne A."/>
            <person name="Stevens C."/>
            <person name="Phillips K."/>
        </authorList>
    </citation>
    <scope>NUCLEOTIDE SEQUENCE [LARGE SCALE GENOMIC DNA]</scope>
    <source>
        <strain evidence="1 2">MIWBW</strain>
    </source>
</reference>
<keyword evidence="2" id="KW-1185">Reference proteome</keyword>
<sequence>MLREDALDDLLHRDAAAPHDDSRPWYEHTVAIDFHRQHSGFEGLELACSLSFHGDIEGICESSAGASSSFKPEL</sequence>
<evidence type="ECO:0000313" key="1">
    <source>
        <dbReference type="EMBL" id="MCY1080159.1"/>
    </source>
</evidence>
<evidence type="ECO:0000313" key="2">
    <source>
        <dbReference type="Proteomes" id="UP001207654"/>
    </source>
</evidence>
<comment type="caution">
    <text evidence="1">The sequence shown here is derived from an EMBL/GenBank/DDBJ whole genome shotgun (WGS) entry which is preliminary data.</text>
</comment>
<gene>
    <name evidence="1" type="ORF">OV287_37475</name>
</gene>
<protein>
    <submittedName>
        <fullName evidence="1">Uncharacterized protein</fullName>
    </submittedName>
</protein>
<organism evidence="1 2">
    <name type="scientific">Archangium lansingense</name>
    <dbReference type="NCBI Taxonomy" id="2995310"/>
    <lineage>
        <taxon>Bacteria</taxon>
        <taxon>Pseudomonadati</taxon>
        <taxon>Myxococcota</taxon>
        <taxon>Myxococcia</taxon>
        <taxon>Myxococcales</taxon>
        <taxon>Cystobacterineae</taxon>
        <taxon>Archangiaceae</taxon>
        <taxon>Archangium</taxon>
    </lineage>
</organism>
<proteinExistence type="predicted"/>
<accession>A0ABT4AEQ7</accession>
<dbReference type="Proteomes" id="UP001207654">
    <property type="component" value="Unassembled WGS sequence"/>
</dbReference>
<dbReference type="RefSeq" id="WP_267538834.1">
    <property type="nucleotide sequence ID" value="NZ_JAPNKA010000001.1"/>
</dbReference>
<name>A0ABT4AEQ7_9BACT</name>